<evidence type="ECO:0000256" key="8">
    <source>
        <dbReference type="ARBA" id="ARBA00047391"/>
    </source>
</evidence>
<keyword evidence="4 13" id="KW-0056">Arginine metabolism</keyword>
<dbReference type="InterPro" id="IPR006035">
    <property type="entry name" value="Ureohydrolase"/>
</dbReference>
<dbReference type="GO" id="GO:0005737">
    <property type="term" value="C:cytoplasm"/>
    <property type="evidence" value="ECO:0007669"/>
    <property type="project" value="TreeGrafter"/>
</dbReference>
<keyword evidence="6 12" id="KW-0378">Hydrolase</keyword>
<dbReference type="GO" id="GO:0030145">
    <property type="term" value="F:manganese ion binding"/>
    <property type="evidence" value="ECO:0007669"/>
    <property type="project" value="TreeGrafter"/>
</dbReference>
<evidence type="ECO:0000256" key="11">
    <source>
        <dbReference type="PROSITE-ProRule" id="PRU00742"/>
    </source>
</evidence>
<evidence type="ECO:0000313" key="14">
    <source>
        <dbReference type="EMBL" id="QPC42887.1"/>
    </source>
</evidence>
<dbReference type="PANTHER" id="PTHR43782">
    <property type="entry name" value="ARGINASE"/>
    <property type="match status" value="1"/>
</dbReference>
<dbReference type="Gene3D" id="3.40.800.10">
    <property type="entry name" value="Ureohydrolase domain"/>
    <property type="match status" value="1"/>
</dbReference>
<dbReference type="EMBL" id="CP058214">
    <property type="protein sequence ID" value="QPC42887.1"/>
    <property type="molecule type" value="Genomic_DNA"/>
</dbReference>
<evidence type="ECO:0000256" key="12">
    <source>
        <dbReference type="RuleBase" id="RU003684"/>
    </source>
</evidence>
<evidence type="ECO:0000256" key="2">
    <source>
        <dbReference type="ARBA" id="ARBA00012168"/>
    </source>
</evidence>
<dbReference type="UniPathway" id="UPA00158">
    <property type="reaction ID" value="UER00270"/>
</dbReference>
<feature type="binding site" evidence="10">
    <location>
        <position position="226"/>
    </location>
    <ligand>
        <name>Mn(2+)</name>
        <dbReference type="ChEBI" id="CHEBI:29035"/>
        <label>1</label>
    </ligand>
</feature>
<dbReference type="AlphaFoldDB" id="A0A7S8C3W4"/>
<dbReference type="PROSITE" id="PS51409">
    <property type="entry name" value="ARGINASE_2"/>
    <property type="match status" value="1"/>
</dbReference>
<evidence type="ECO:0000256" key="1">
    <source>
        <dbReference type="ARBA" id="ARBA00005098"/>
    </source>
</evidence>
<dbReference type="NCBIfam" id="TIGR01229">
    <property type="entry name" value="rocF_arginase"/>
    <property type="match status" value="1"/>
</dbReference>
<dbReference type="FunFam" id="3.40.800.10:FF:000012">
    <property type="entry name" value="Arginase"/>
    <property type="match status" value="1"/>
</dbReference>
<dbReference type="InterPro" id="IPR020855">
    <property type="entry name" value="Ureohydrolase_Mn_BS"/>
</dbReference>
<evidence type="ECO:0000256" key="13">
    <source>
        <dbReference type="RuleBase" id="RU361159"/>
    </source>
</evidence>
<name>A0A7S8C3W4_9HYPH</name>
<feature type="binding site" evidence="10">
    <location>
        <position position="228"/>
    </location>
    <ligand>
        <name>Mn(2+)</name>
        <dbReference type="ChEBI" id="CHEBI:29035"/>
        <label>1</label>
    </ligand>
</feature>
<accession>A0A7S8C3W4</accession>
<dbReference type="EC" id="3.5.3.1" evidence="2 9"/>
<proteinExistence type="inferred from homology"/>
<dbReference type="PRINTS" id="PR00116">
    <property type="entry name" value="ARGINASE"/>
</dbReference>
<dbReference type="InterPro" id="IPR014033">
    <property type="entry name" value="Arginase"/>
</dbReference>
<feature type="binding site" evidence="10">
    <location>
        <position position="123"/>
    </location>
    <ligand>
        <name>Mn(2+)</name>
        <dbReference type="ChEBI" id="CHEBI:29035"/>
        <label>1</label>
    </ligand>
</feature>
<evidence type="ECO:0000256" key="4">
    <source>
        <dbReference type="ARBA" id="ARBA00022503"/>
    </source>
</evidence>
<dbReference type="Proteomes" id="UP000593594">
    <property type="component" value="Chromosome"/>
</dbReference>
<keyword evidence="7 10" id="KW-0464">Manganese</keyword>
<dbReference type="RefSeq" id="WP_213164127.1">
    <property type="nucleotide sequence ID" value="NZ_CP058214.1"/>
</dbReference>
<dbReference type="SUPFAM" id="SSF52768">
    <property type="entry name" value="Arginase/deacetylase"/>
    <property type="match status" value="1"/>
</dbReference>
<comment type="cofactor">
    <cofactor evidence="10 13">
        <name>Mn(2+)</name>
        <dbReference type="ChEBI" id="CHEBI:29035"/>
    </cofactor>
    <text evidence="10 13">Binds 2 manganese ions per subunit.</text>
</comment>
<organism evidence="14 15">
    <name type="scientific">Kaustia mangrovi</name>
    <dbReference type="NCBI Taxonomy" id="2593653"/>
    <lineage>
        <taxon>Bacteria</taxon>
        <taxon>Pseudomonadati</taxon>
        <taxon>Pseudomonadota</taxon>
        <taxon>Alphaproteobacteria</taxon>
        <taxon>Hyphomicrobiales</taxon>
        <taxon>Parvibaculaceae</taxon>
        <taxon>Kaustia</taxon>
    </lineage>
</organism>
<feature type="binding site" evidence="10">
    <location>
        <position position="125"/>
    </location>
    <ligand>
        <name>Mn(2+)</name>
        <dbReference type="ChEBI" id="CHEBI:29035"/>
        <label>1</label>
    </ligand>
</feature>
<keyword evidence="15" id="KW-1185">Reference proteome</keyword>
<dbReference type="GO" id="GO:0006525">
    <property type="term" value="P:arginine metabolic process"/>
    <property type="evidence" value="ECO:0007669"/>
    <property type="project" value="UniProtKB-KW"/>
</dbReference>
<comment type="catalytic activity">
    <reaction evidence="8 13">
        <text>L-arginine + H2O = urea + L-ornithine</text>
        <dbReference type="Rhea" id="RHEA:20569"/>
        <dbReference type="ChEBI" id="CHEBI:15377"/>
        <dbReference type="ChEBI" id="CHEBI:16199"/>
        <dbReference type="ChEBI" id="CHEBI:32682"/>
        <dbReference type="ChEBI" id="CHEBI:46911"/>
        <dbReference type="EC" id="3.5.3.1"/>
    </reaction>
</comment>
<comment type="pathway">
    <text evidence="1">Nitrogen metabolism; urea cycle; L-ornithine and urea from L-arginine: step 1/1.</text>
</comment>
<reference evidence="14 15" key="1">
    <citation type="submission" date="2020-06" db="EMBL/GenBank/DDBJ databases">
        <title>Genome sequence of 2 isolates from Red Sea Mangroves.</title>
        <authorList>
            <person name="Sefrji F."/>
            <person name="Michoud G."/>
            <person name="Merlino G."/>
            <person name="Daffonchio D."/>
        </authorList>
    </citation>
    <scope>NUCLEOTIDE SEQUENCE [LARGE SCALE GENOMIC DNA]</scope>
    <source>
        <strain evidence="14 15">R1DC25</strain>
    </source>
</reference>
<comment type="similarity">
    <text evidence="11 12">Belongs to the arginase family.</text>
</comment>
<dbReference type="PROSITE" id="PS01053">
    <property type="entry name" value="ARGINASE_1"/>
    <property type="match status" value="1"/>
</dbReference>
<evidence type="ECO:0000256" key="6">
    <source>
        <dbReference type="ARBA" id="ARBA00022801"/>
    </source>
</evidence>
<dbReference type="InterPro" id="IPR023696">
    <property type="entry name" value="Ureohydrolase_dom_sf"/>
</dbReference>
<dbReference type="KEGG" id="kmn:HW532_09410"/>
<evidence type="ECO:0000256" key="3">
    <source>
        <dbReference type="ARBA" id="ARBA00018123"/>
    </source>
</evidence>
<dbReference type="PIRSF" id="PIRSF036979">
    <property type="entry name" value="Arginase"/>
    <property type="match status" value="1"/>
</dbReference>
<sequence>MHCTIIDAPVRDGAGRAGCDMGPGALRAAGLIDAISGLGHRVADAGRIERRPLRAISHGNTALKALPEIAAWTEALSEAAYAASDGAMPIFLGGDHSISAGTLAGLARRAQTAGRPLFVLWLDAHPDFHTLETTTSGNLHGIPLAYAAGRPGFAGYLPDLPATVDPERICLFGIRSVDPAERDALNAARVTVHDMRAIRRHGAATPIGDFLARIAREDGLLHVSLDVDFLDPGIAPAVGTAVPGGATLDEARLVMALLSQAGLVTSLDLVELNPVLDGDGRTARLIVDLVADLMGRRIERRPATARPTRSF</sequence>
<gene>
    <name evidence="14" type="primary">rocF</name>
    <name evidence="14" type="ORF">HW532_09410</name>
</gene>
<evidence type="ECO:0000256" key="7">
    <source>
        <dbReference type="ARBA" id="ARBA00023211"/>
    </source>
</evidence>
<protein>
    <recommendedName>
        <fullName evidence="3 9">Arginase</fullName>
        <ecNumber evidence="2 9">3.5.3.1</ecNumber>
    </recommendedName>
</protein>
<feature type="binding site" evidence="10">
    <location>
        <position position="127"/>
    </location>
    <ligand>
        <name>Mn(2+)</name>
        <dbReference type="ChEBI" id="CHEBI:29035"/>
        <label>1</label>
    </ligand>
</feature>
<evidence type="ECO:0000313" key="15">
    <source>
        <dbReference type="Proteomes" id="UP000593594"/>
    </source>
</evidence>
<evidence type="ECO:0000256" key="5">
    <source>
        <dbReference type="ARBA" id="ARBA00022723"/>
    </source>
</evidence>
<keyword evidence="5 10" id="KW-0479">Metal-binding</keyword>
<dbReference type="Pfam" id="PF00491">
    <property type="entry name" value="Arginase"/>
    <property type="match status" value="1"/>
</dbReference>
<dbReference type="CDD" id="cd09989">
    <property type="entry name" value="Arginase"/>
    <property type="match status" value="1"/>
</dbReference>
<dbReference type="GO" id="GO:0004053">
    <property type="term" value="F:arginase activity"/>
    <property type="evidence" value="ECO:0007669"/>
    <property type="project" value="UniProtKB-UniRule"/>
</dbReference>
<evidence type="ECO:0000256" key="10">
    <source>
        <dbReference type="PIRSR" id="PIRSR036979-1"/>
    </source>
</evidence>
<evidence type="ECO:0000256" key="9">
    <source>
        <dbReference type="NCBIfam" id="TIGR01229"/>
    </source>
</evidence>
<dbReference type="PANTHER" id="PTHR43782:SF3">
    <property type="entry name" value="ARGINASE"/>
    <property type="match status" value="1"/>
</dbReference>
<dbReference type="GO" id="GO:0000050">
    <property type="term" value="P:urea cycle"/>
    <property type="evidence" value="ECO:0007669"/>
    <property type="project" value="UniProtKB-UniPathway"/>
</dbReference>
<feature type="binding site" evidence="10">
    <location>
        <position position="96"/>
    </location>
    <ligand>
        <name>Mn(2+)</name>
        <dbReference type="ChEBI" id="CHEBI:29035"/>
        <label>1</label>
    </ligand>
</feature>